<dbReference type="EMBL" id="MPNX01000056">
    <property type="protein sequence ID" value="OOY33752.1"/>
    <property type="molecule type" value="Genomic_DNA"/>
</dbReference>
<evidence type="ECO:0000313" key="1">
    <source>
        <dbReference type="EMBL" id="OOY33752.1"/>
    </source>
</evidence>
<reference evidence="1 2" key="1">
    <citation type="submission" date="2016-11" db="EMBL/GenBank/DDBJ databases">
        <title>Mixed transmission modes and dynamic genome evolution in an obligate animal-bacterial symbiosis.</title>
        <authorList>
            <person name="Russell S.L."/>
            <person name="Corbett-Detig R.B."/>
            <person name="Cavanaugh C.M."/>
        </authorList>
    </citation>
    <scope>NUCLEOTIDE SEQUENCE [LARGE SCALE GENOMIC DNA]</scope>
    <source>
        <strain evidence="1">MA-KB16</strain>
    </source>
</reference>
<organism evidence="1 2">
    <name type="scientific">Solemya velum gill symbiont</name>
    <dbReference type="NCBI Taxonomy" id="2340"/>
    <lineage>
        <taxon>Bacteria</taxon>
        <taxon>Pseudomonadati</taxon>
        <taxon>Pseudomonadota</taxon>
        <taxon>Gammaproteobacteria</taxon>
        <taxon>sulfur-oxidizing symbionts</taxon>
    </lineage>
</organism>
<dbReference type="PANTHER" id="PTHR33568:SF3">
    <property type="entry name" value="DNA-DIRECTED DNA POLYMERASE"/>
    <property type="match status" value="1"/>
</dbReference>
<dbReference type="PANTHER" id="PTHR33568">
    <property type="entry name" value="DNA POLYMERASE"/>
    <property type="match status" value="1"/>
</dbReference>
<dbReference type="Proteomes" id="UP000190962">
    <property type="component" value="Unassembled WGS sequence"/>
</dbReference>
<sequence length="487" mass="56796">EDTGPISKRRLLSVNDPKDYYTLTKTGETRFQKFKTSSTTYTVNFWDIEVEGLIEIFDSLKRIFVSLIEDVTELAKPMDLIRMLVKCPDLDFPIVIPFVRREEMTAERLLSEIERVLQSYEEFVLDQSLEIEVTFVEMPEGGTGKYANLEKFLMEKQCIIQIRNADDLCCARALVTAKARVDNHPKWNSIRLGRYIQKELAAELHEKAGVPLNECGIDAIKIFQDVLPSYQIHVVSKDHFNTIIYSGPEAEKKLYIYYHDRHYDVITSMPSFVGRSYYCNTCKMGYDHRESHKCNDVCHCCRKIHQSTGMWLACNDCHRYFRGHECYDLHRKETENGNSTCKNLYRCTACAKTINKNLTKRKHTCGEIYCKTCKDYFEPTHQCYMLPVTGDKMKKKLQTYVFFDFECTQDDLVQCPGGYAYDSETKKCSNCHKSRCGSFEHVPNRYPLHQMSEMWKERENLLRSKHHLRFLPMDIFTGESGSHGTLS</sequence>
<evidence type="ECO:0008006" key="3">
    <source>
        <dbReference type="Google" id="ProtNLM"/>
    </source>
</evidence>
<protein>
    <recommendedName>
        <fullName evidence="3">C2H2-type domain-containing protein</fullName>
    </recommendedName>
</protein>
<proteinExistence type="predicted"/>
<evidence type="ECO:0000313" key="2">
    <source>
        <dbReference type="Proteomes" id="UP000190962"/>
    </source>
</evidence>
<name>A0A1T2CG31_SOVGS</name>
<gene>
    <name evidence="1" type="ORF">BOV88_13615</name>
</gene>
<feature type="non-terminal residue" evidence="1">
    <location>
        <position position="1"/>
    </location>
</feature>
<dbReference type="AlphaFoldDB" id="A0A1T2CG31"/>
<comment type="caution">
    <text evidence="1">The sequence shown here is derived from an EMBL/GenBank/DDBJ whole genome shotgun (WGS) entry which is preliminary data.</text>
</comment>
<accession>A0A1T2CG31</accession>